<dbReference type="PANTHER" id="PTHR23236:SF12">
    <property type="entry name" value="EUKARYOTIC INITIATION FACTOR 4B-RELATED"/>
    <property type="match status" value="1"/>
</dbReference>
<reference evidence="5 6" key="1">
    <citation type="submission" date="2019-07" db="EMBL/GenBank/DDBJ databases">
        <title>Genome assembly of two rare yeast pathogens: Diutina rugosa and Trichomonascus ciferrii.</title>
        <authorList>
            <person name="Mixao V."/>
            <person name="Saus E."/>
            <person name="Hansen A."/>
            <person name="Lass-Flor C."/>
            <person name="Gabaldon T."/>
        </authorList>
    </citation>
    <scope>NUCLEOTIDE SEQUENCE [LARGE SCALE GENOMIC DNA]</scope>
    <source>
        <strain evidence="5 6">CBS 613</strain>
    </source>
</reference>
<dbReference type="InterPro" id="IPR035979">
    <property type="entry name" value="RBD_domain_sf"/>
</dbReference>
<feature type="compositionally biased region" description="Basic residues" evidence="3">
    <location>
        <begin position="135"/>
        <end position="169"/>
    </location>
</feature>
<dbReference type="SUPFAM" id="SSF54928">
    <property type="entry name" value="RNA-binding domain, RBD"/>
    <property type="match status" value="1"/>
</dbReference>
<evidence type="ECO:0000313" key="5">
    <source>
        <dbReference type="EMBL" id="KAA8904600.1"/>
    </source>
</evidence>
<protein>
    <recommendedName>
        <fullName evidence="4">RRM domain-containing protein</fullName>
    </recommendedName>
</protein>
<dbReference type="OMA" id="ICGTINR"/>
<gene>
    <name evidence="5" type="ORF">DIURU_001876</name>
</gene>
<dbReference type="Proteomes" id="UP000449547">
    <property type="component" value="Unassembled WGS sequence"/>
</dbReference>
<dbReference type="PROSITE" id="PS50102">
    <property type="entry name" value="RRM"/>
    <property type="match status" value="1"/>
</dbReference>
<evidence type="ECO:0000256" key="2">
    <source>
        <dbReference type="PROSITE-ProRule" id="PRU00176"/>
    </source>
</evidence>
<dbReference type="InterPro" id="IPR000504">
    <property type="entry name" value="RRM_dom"/>
</dbReference>
<organism evidence="5 6">
    <name type="scientific">Diutina rugosa</name>
    <name type="common">Yeast</name>
    <name type="synonym">Candida rugosa</name>
    <dbReference type="NCBI Taxonomy" id="5481"/>
    <lineage>
        <taxon>Eukaryota</taxon>
        <taxon>Fungi</taxon>
        <taxon>Dikarya</taxon>
        <taxon>Ascomycota</taxon>
        <taxon>Saccharomycotina</taxon>
        <taxon>Pichiomycetes</taxon>
        <taxon>Debaryomycetaceae</taxon>
        <taxon>Diutina</taxon>
    </lineage>
</organism>
<evidence type="ECO:0000256" key="1">
    <source>
        <dbReference type="ARBA" id="ARBA00022884"/>
    </source>
</evidence>
<name>A0A642USY3_DIURU</name>
<dbReference type="SMART" id="SM00360">
    <property type="entry name" value="RRM"/>
    <property type="match status" value="1"/>
</dbReference>
<feature type="compositionally biased region" description="Polar residues" evidence="3">
    <location>
        <begin position="24"/>
        <end position="44"/>
    </location>
</feature>
<dbReference type="AlphaFoldDB" id="A0A642USY3"/>
<dbReference type="EMBL" id="SWFT01000056">
    <property type="protein sequence ID" value="KAA8904600.1"/>
    <property type="molecule type" value="Genomic_DNA"/>
</dbReference>
<dbReference type="VEuPathDB" id="FungiDB:DIURU_001876"/>
<feature type="compositionally biased region" description="Basic and acidic residues" evidence="3">
    <location>
        <begin position="1"/>
        <end position="11"/>
    </location>
</feature>
<dbReference type="PANTHER" id="PTHR23236">
    <property type="entry name" value="EUKARYOTIC TRANSLATION INITIATION FACTOR 4B/4H"/>
    <property type="match status" value="1"/>
</dbReference>
<feature type="region of interest" description="Disordered" evidence="3">
    <location>
        <begin position="135"/>
        <end position="216"/>
    </location>
</feature>
<evidence type="ECO:0000313" key="6">
    <source>
        <dbReference type="Proteomes" id="UP000449547"/>
    </source>
</evidence>
<evidence type="ECO:0000259" key="4">
    <source>
        <dbReference type="PROSITE" id="PS50102"/>
    </source>
</evidence>
<keyword evidence="1 2" id="KW-0694">RNA-binding</keyword>
<dbReference type="Gene3D" id="3.30.70.330">
    <property type="match status" value="1"/>
</dbReference>
<feature type="region of interest" description="Disordered" evidence="3">
    <location>
        <begin position="1"/>
        <end position="56"/>
    </location>
</feature>
<accession>A0A642USY3</accession>
<feature type="compositionally biased region" description="Low complexity" evidence="3">
    <location>
        <begin position="14"/>
        <end position="23"/>
    </location>
</feature>
<keyword evidence="6" id="KW-1185">Reference proteome</keyword>
<feature type="compositionally biased region" description="Polar residues" evidence="3">
    <location>
        <begin position="183"/>
        <end position="199"/>
    </location>
</feature>
<dbReference type="GO" id="GO:0008143">
    <property type="term" value="F:poly(A) binding"/>
    <property type="evidence" value="ECO:0007669"/>
    <property type="project" value="TreeGrafter"/>
</dbReference>
<proteinExistence type="predicted"/>
<dbReference type="OrthoDB" id="4726at2759"/>
<feature type="compositionally biased region" description="Basic and acidic residues" evidence="3">
    <location>
        <begin position="200"/>
        <end position="216"/>
    </location>
</feature>
<evidence type="ECO:0000256" key="3">
    <source>
        <dbReference type="SAM" id="MobiDB-lite"/>
    </source>
</evidence>
<dbReference type="InterPro" id="IPR012677">
    <property type="entry name" value="Nucleotide-bd_a/b_plait_sf"/>
</dbReference>
<sequence length="216" mass="23061">MSKQEDQRVDDAADAMAQLQLADSSSTTPSETPQNPSSTATPSDASEAAPVSETDTRSVFIGNLDFNANPPQLERVFSEMGEVVRITIRQDRFTGQPRGYAYLEFADVDSATRAVAELDGYEFLGRSLSVKPKRTNIPRHQRGRGRGRGGRGGRGRGRGGRGRGGRGRGRGGYGLRDDGGEVQATNDATPASVTIVESATSEREHGSFDGRDDGVA</sequence>
<dbReference type="RefSeq" id="XP_034013331.1">
    <property type="nucleotide sequence ID" value="XM_034154467.1"/>
</dbReference>
<comment type="caution">
    <text evidence="5">The sequence shown here is derived from an EMBL/GenBank/DDBJ whole genome shotgun (WGS) entry which is preliminary data.</text>
</comment>
<dbReference type="GeneID" id="54780529"/>
<feature type="domain" description="RRM" evidence="4">
    <location>
        <begin position="57"/>
        <end position="135"/>
    </location>
</feature>
<dbReference type="Pfam" id="PF00076">
    <property type="entry name" value="RRM_1"/>
    <property type="match status" value="1"/>
</dbReference>